<feature type="domain" description="ABC3 transporter permease C-terminal" evidence="7">
    <location>
        <begin position="663"/>
        <end position="777"/>
    </location>
</feature>
<evidence type="ECO:0000256" key="1">
    <source>
        <dbReference type="ARBA" id="ARBA00004651"/>
    </source>
</evidence>
<dbReference type="InterPro" id="IPR050250">
    <property type="entry name" value="Macrolide_Exporter_MacB"/>
</dbReference>
<dbReference type="Pfam" id="PF02687">
    <property type="entry name" value="FtsX"/>
    <property type="match status" value="2"/>
</dbReference>
<dbReference type="PANTHER" id="PTHR30572">
    <property type="entry name" value="MEMBRANE COMPONENT OF TRANSPORTER-RELATED"/>
    <property type="match status" value="1"/>
</dbReference>
<evidence type="ECO:0000256" key="3">
    <source>
        <dbReference type="ARBA" id="ARBA00022692"/>
    </source>
</evidence>
<dbReference type="GO" id="GO:0022857">
    <property type="term" value="F:transmembrane transporter activity"/>
    <property type="evidence" value="ECO:0007669"/>
    <property type="project" value="TreeGrafter"/>
</dbReference>
<feature type="transmembrane region" description="Helical" evidence="6">
    <location>
        <begin position="661"/>
        <end position="685"/>
    </location>
</feature>
<feature type="transmembrane region" description="Helical" evidence="6">
    <location>
        <begin position="325"/>
        <end position="347"/>
    </location>
</feature>
<evidence type="ECO:0008006" key="11">
    <source>
        <dbReference type="Google" id="ProtNLM"/>
    </source>
</evidence>
<keyword evidence="4 6" id="KW-1133">Transmembrane helix</keyword>
<evidence type="ECO:0000256" key="4">
    <source>
        <dbReference type="ARBA" id="ARBA00022989"/>
    </source>
</evidence>
<evidence type="ECO:0000256" key="2">
    <source>
        <dbReference type="ARBA" id="ARBA00022475"/>
    </source>
</evidence>
<evidence type="ECO:0000259" key="7">
    <source>
        <dbReference type="Pfam" id="PF02687"/>
    </source>
</evidence>
<keyword evidence="5 6" id="KW-0472">Membrane</keyword>
<name>A0A150X1K1_9BACT</name>
<dbReference type="STRING" id="333140.AWW68_16955"/>
<dbReference type="Proteomes" id="UP000075606">
    <property type="component" value="Unassembled WGS sequence"/>
</dbReference>
<evidence type="ECO:0000259" key="8">
    <source>
        <dbReference type="Pfam" id="PF12704"/>
    </source>
</evidence>
<feature type="transmembrane region" description="Helical" evidence="6">
    <location>
        <begin position="273"/>
        <end position="295"/>
    </location>
</feature>
<accession>A0A150X1K1</accession>
<dbReference type="InterPro" id="IPR003838">
    <property type="entry name" value="ABC3_permease_C"/>
</dbReference>
<reference evidence="9 10" key="1">
    <citation type="submission" date="2016-01" db="EMBL/GenBank/DDBJ databases">
        <title>Genome sequencing of Roseivirga spongicola UST030701-084.</title>
        <authorList>
            <person name="Selvaratnam C."/>
            <person name="Thevarajoo S."/>
            <person name="Goh K.M."/>
            <person name="Ee R."/>
            <person name="Chan K.-G."/>
            <person name="Chong C.S."/>
        </authorList>
    </citation>
    <scope>NUCLEOTIDE SEQUENCE [LARGE SCALE GENOMIC DNA]</scope>
    <source>
        <strain evidence="9 10">UST030701-084</strain>
    </source>
</reference>
<feature type="domain" description="ABC3 transporter permease C-terminal" evidence="7">
    <location>
        <begin position="279"/>
        <end position="391"/>
    </location>
</feature>
<keyword evidence="2" id="KW-1003">Cell membrane</keyword>
<feature type="transmembrane region" description="Helical" evidence="6">
    <location>
        <begin position="7"/>
        <end position="29"/>
    </location>
</feature>
<dbReference type="PANTHER" id="PTHR30572:SF18">
    <property type="entry name" value="ABC-TYPE MACROLIDE FAMILY EXPORT SYSTEM PERMEASE COMPONENT 2"/>
    <property type="match status" value="1"/>
</dbReference>
<dbReference type="Pfam" id="PF12704">
    <property type="entry name" value="MacB_PCD"/>
    <property type="match status" value="1"/>
</dbReference>
<dbReference type="InterPro" id="IPR025857">
    <property type="entry name" value="MacB_PCD"/>
</dbReference>
<comment type="subcellular location">
    <subcellularLocation>
        <location evidence="1">Cell membrane</location>
        <topology evidence="1">Multi-pass membrane protein</topology>
    </subcellularLocation>
</comment>
<gene>
    <name evidence="9" type="ORF">AWW68_16955</name>
</gene>
<evidence type="ECO:0000256" key="6">
    <source>
        <dbReference type="SAM" id="Phobius"/>
    </source>
</evidence>
<protein>
    <recommendedName>
        <fullName evidence="11">ABC3 transporter permease protein domain-containing protein</fullName>
    </recommendedName>
</protein>
<feature type="transmembrane region" description="Helical" evidence="6">
    <location>
        <begin position="713"/>
        <end position="731"/>
    </location>
</feature>
<dbReference type="GO" id="GO:0005886">
    <property type="term" value="C:plasma membrane"/>
    <property type="evidence" value="ECO:0007669"/>
    <property type="project" value="UniProtKB-SubCell"/>
</dbReference>
<evidence type="ECO:0000313" key="9">
    <source>
        <dbReference type="EMBL" id="KYG72593.1"/>
    </source>
</evidence>
<feature type="domain" description="MacB-like periplasmic core" evidence="8">
    <location>
        <begin position="8"/>
        <end position="224"/>
    </location>
</feature>
<evidence type="ECO:0000256" key="5">
    <source>
        <dbReference type="ARBA" id="ARBA00023136"/>
    </source>
</evidence>
<comment type="caution">
    <text evidence="9">The sequence shown here is derived from an EMBL/GenBank/DDBJ whole genome shotgun (WGS) entry which is preliminary data.</text>
</comment>
<proteinExistence type="predicted"/>
<feature type="transmembrane region" description="Helical" evidence="6">
    <location>
        <begin position="367"/>
        <end position="388"/>
    </location>
</feature>
<feature type="transmembrane region" description="Helical" evidence="6">
    <location>
        <begin position="743"/>
        <end position="766"/>
    </location>
</feature>
<sequence>MKRDKFFSILNLVGLTVGVTSFILLALYVKNELSVDQFHSKKDQIYIIAENVNGGKDKWARYRTSHAARMQDRIPELSQMAMLSQLGFDDLIKANDRSFYVENVYMSNNDFFEIFDFPIKQGNVELNQENKAVITESLARQYFNDESPIGKVIEVDGTGSFEITAIAVDPPANSRIQFKLLLSNLSELKEAAADFAESGGSIVSAYILLPENVSIESVQAKVDKLMLDEWPKSALKFDEEGNFEQKMYFFPFSDIHLKSGFTFSLFPVNDIRYIYLFGSIACLILMIACLNYVNLITARSIKKMKEIGLRKVFGANRKQILRQNIFESCVYTFISVLLAFALAERLLPYYNNLIDRQLSLSYFSLEFFVFVIGLTLIVGLASGIYPALRLSGFKTINALHGNSKVKERSGVRRGLVFTQFLVAQSLIVATVIIQSQLSYLQNKDLGYDRENALFIKTYGELGDRTSVFKDEVARISGVKEVSLTTNIIDHNGITFGKVSEFNGEEESSEEDFFFSNSFEVDFNYLKTIGMRSVLGMTVDEIAEITSEDKIVITKAAQEKLRMENPIGMRMKFWGKEREVVAVIDDFHNESLKSEIMPSALILTGNHRDFLNIRFESGQTREALSQIEDIWNSMVKDRPFLFQFYDDYYDANYRKETRLGNVFNVFSGIAISISIIGLIGLTTFAAEQRLKEFGIRKVLGASASQLVGLLSKEFVFLILISFLVACPIIYIASADWLDTFKYKITLSPFTFAIGLVITLVVAFASVWHQSRRVSRVNPTEILRNE</sequence>
<keyword evidence="3 6" id="KW-0812">Transmembrane</keyword>
<keyword evidence="10" id="KW-1185">Reference proteome</keyword>
<evidence type="ECO:0000313" key="10">
    <source>
        <dbReference type="Proteomes" id="UP000075606"/>
    </source>
</evidence>
<dbReference type="EMBL" id="LRPC01000029">
    <property type="protein sequence ID" value="KYG72593.1"/>
    <property type="molecule type" value="Genomic_DNA"/>
</dbReference>
<dbReference type="AlphaFoldDB" id="A0A150X1K1"/>
<organism evidence="9 10">
    <name type="scientific">Roseivirga spongicola</name>
    <dbReference type="NCBI Taxonomy" id="333140"/>
    <lineage>
        <taxon>Bacteria</taxon>
        <taxon>Pseudomonadati</taxon>
        <taxon>Bacteroidota</taxon>
        <taxon>Cytophagia</taxon>
        <taxon>Cytophagales</taxon>
        <taxon>Roseivirgaceae</taxon>
        <taxon>Roseivirga</taxon>
    </lineage>
</organism>